<feature type="domain" description="Carrier" evidence="6">
    <location>
        <begin position="1807"/>
        <end position="1882"/>
    </location>
</feature>
<reference evidence="8 9" key="1">
    <citation type="submission" date="2017-05" db="EMBL/GenBank/DDBJ databases">
        <authorList>
            <person name="Song R."/>
            <person name="Chenine A.L."/>
            <person name="Ruprecht R.M."/>
        </authorList>
    </citation>
    <scope>NUCLEOTIDE SEQUENCE [LARGE SCALE GENOMIC DNA]</scope>
    <source>
        <strain evidence="8 9">CECT 7927</strain>
    </source>
</reference>
<dbReference type="SUPFAM" id="SSF56784">
    <property type="entry name" value="HAD-like"/>
    <property type="match status" value="1"/>
</dbReference>
<dbReference type="EMBL" id="JAWRCO010000002">
    <property type="protein sequence ID" value="MDW6005408.1"/>
    <property type="molecule type" value="Genomic_DNA"/>
</dbReference>
<dbReference type="Pfam" id="PF00550">
    <property type="entry name" value="PP-binding"/>
    <property type="match status" value="2"/>
</dbReference>
<evidence type="ECO:0000313" key="8">
    <source>
        <dbReference type="EMBL" id="SMS02152.1"/>
    </source>
</evidence>
<dbReference type="GO" id="GO:0006633">
    <property type="term" value="P:fatty acid biosynthetic process"/>
    <property type="evidence" value="ECO:0007669"/>
    <property type="project" value="TreeGrafter"/>
</dbReference>
<dbReference type="Gene3D" id="3.30.300.30">
    <property type="match status" value="1"/>
</dbReference>
<dbReference type="Proteomes" id="UP000196125">
    <property type="component" value="Unassembled WGS sequence"/>
</dbReference>
<organism evidence="8 9">
    <name type="scientific">Vibrio mangrovi</name>
    <dbReference type="NCBI Taxonomy" id="474394"/>
    <lineage>
        <taxon>Bacteria</taxon>
        <taxon>Pseudomonadati</taxon>
        <taxon>Pseudomonadota</taxon>
        <taxon>Gammaproteobacteria</taxon>
        <taxon>Vibrionales</taxon>
        <taxon>Vibrionaceae</taxon>
        <taxon>Vibrio</taxon>
    </lineage>
</organism>
<dbReference type="CDD" id="cd05931">
    <property type="entry name" value="FAAL"/>
    <property type="match status" value="1"/>
</dbReference>
<dbReference type="Pfam" id="PF00501">
    <property type="entry name" value="AMP-binding"/>
    <property type="match status" value="1"/>
</dbReference>
<evidence type="ECO:0000256" key="3">
    <source>
        <dbReference type="ARBA" id="ARBA00022450"/>
    </source>
</evidence>
<sequence>MFYPDMDDFPTLGQRLTLHAKERPNQIAYRFLSESGEEIEHLTYASLKSQAINSAQLICQHTQSRKRVLLLLPTGREYIVALWACLFAGVIAVPLSRPVGKRMLHRLQNIAIDTQPDLIITEEKWLPHLSVLSRQNPAIMPVQIITCEQLRAYGETPQARCTTDTLPDVSPDMPAVIQYSSGTTDVEKGVVLTHRNIAVNQYQISQKFRILPEDKIVSWLPLHHDMGLMGCVFQSLYAGATCILLSPESFSKQPFLWLQTISRFQASISGAPDFAYRLCLSLPTWQIEQLDLSSWRIAFNGAEPVRYDTLTRFSRLLSPQGFRQAAFAPCYGMAEATLLVAIDASDSAFHTLQLDREALQQNQIVICDHESRDSGINDEDIVSNYVVSCGTVCEHLDLSIVIPGTSKPASELEVGEILIAGDNVTQGYWGNIDTDRITFPHHRNGYLRTGDLGFVYAGELYITGRVKDLMIIHGRNYYPADIEYTLIEQIATVNRAVVWCEPSDVAGEIDAGLTVIIETSRKLDVGPLFSQVKRVIGMQYELTVERIIVTCKGGIPVTTSGKVKRWQCQEWLEQKLFKVVADSREVLPDSPALSQKEPIISMDAVTVSVHEVLQHILHLPAIENEQHFFEMGGTSLKASLAVAELEKKLNQPIRLEWLLHSDSICDFIASIRQYQQQASSSTLLCITDVARKRATDRKLHEHYPLSLAQKRMWILEQLHPGNPFYITATETTLNQPLDYQAFYQAGQILLQKHEILRARFHDESDSFNGITHQSFSSQAVFNCSFIRLDQDSPDNQPDRLKNIINSQVLKPFDFSNEDAFRAVVIALTKTHYKIYLVTHHLVCDGYALSLLFQELRSLYQQLLIKRGKTEQTDGCPEMVDLSGDLPDLVPLPVQYRDYVQWQQLMMECTDFWSEHENYWHTRYAQPLPERLNIADFPISEHGSTQASPFSRGSEFTITLPVDLSRRLSDLAHERKMSLFILMLTALKVLVSLRSGQQDVVIGTAVSGRDQAELSDMIGCFINFLPLRTEIHLTDTWDELLAKVNSTVVGAIEHQAYPYEKLHEYIQQVNHKMSGSEGGLSVYSVGFWFHDYAVPALLPDSHSKLLPTDSASLDLRVVVIERGEELDLTFEYIPQRLKVQTVENLSATYVALLNRLIDQQDQPVQSSEGNSLMSFQAKESQPEMTVQLLSSFNAAPIGKILPYIFSQIGLGAKINLHASSFLFDQVLTHQNSLVQNLEDIHVFLFRPEDWFDKQRILTSDVSTLVEQSVVIIQSLIAALTDFAEMVHAPVYVGLCETTVDSLSGHHQWQQYIHRIQTQLSHCSVLNLLPLHLDKTAFAEAIERDTGFGLSDDGLPEFPYKDSGYADISKVIARSVYAQQKVQRKVIVVDCDNTLWDGSCAEDGWENIRITPARKRIQTFLLEMKQRGYLLAICSHNLFSDVQQVFEHHHEMLLSWDDFVATRIDWQPKSAGLVSLADEFNLGIDSFILIDDSAINCTLVRENCPEVFVLELPENGEIAAEQLLGSWEFDRIEQSGESDLSRTQQYHDNRQRMTLRHQVARLDEFLHNIEQRIDISEVDDVHRPHQLCLRVNQFNTSYQRFSISQLQRMVESSHYILKKVCVSDRFGDMGEVGFFIARPQNQQLIIESFLLSCRALGRTVEVAMLEDLLRIATERGLETLTLRVMRKARNEPARIFAARYFGLSKSFGLSESDEFSECENGELSRFELSRTLEEIRSDLAAISDSEITQQNDLHISTLKYRPMTTSEIVPLADATQLFTVKYQSSELLAEEVFSQTAVLPASGQSEYVPPQTDMERMLADIWQNILGCESPGIQDNFFAAGYNSLEATRVIARIRKQTGIAMNQADLLEFPTIFMLAQHIENKLKQWADSETHQQLLEQAALLSDDELDALLYQDE</sequence>
<dbReference type="GO" id="GO:0016874">
    <property type="term" value="F:ligase activity"/>
    <property type="evidence" value="ECO:0007669"/>
    <property type="project" value="UniProtKB-KW"/>
</dbReference>
<evidence type="ECO:0000313" key="9">
    <source>
        <dbReference type="Proteomes" id="UP000196125"/>
    </source>
</evidence>
<evidence type="ECO:0000256" key="1">
    <source>
        <dbReference type="ARBA" id="ARBA00001957"/>
    </source>
</evidence>
<evidence type="ECO:0000313" key="7">
    <source>
        <dbReference type="EMBL" id="MDW6005408.1"/>
    </source>
</evidence>
<dbReference type="GO" id="GO:0071766">
    <property type="term" value="P:Actinobacterium-type cell wall biogenesis"/>
    <property type="evidence" value="ECO:0007669"/>
    <property type="project" value="UniProtKB-ARBA"/>
</dbReference>
<dbReference type="SUPFAM" id="SSF47336">
    <property type="entry name" value="ACP-like"/>
    <property type="match status" value="2"/>
</dbReference>
<dbReference type="InterPro" id="IPR009081">
    <property type="entry name" value="PP-bd_ACP"/>
</dbReference>
<comment type="cofactor">
    <cofactor evidence="1">
        <name>pantetheine 4'-phosphate</name>
        <dbReference type="ChEBI" id="CHEBI:47942"/>
    </cofactor>
</comment>
<dbReference type="InterPro" id="IPR023214">
    <property type="entry name" value="HAD_sf"/>
</dbReference>
<dbReference type="SUPFAM" id="SSF56801">
    <property type="entry name" value="Acetyl-CoA synthetase-like"/>
    <property type="match status" value="1"/>
</dbReference>
<dbReference type="FunFam" id="3.40.50.12780:FF:000013">
    <property type="entry name" value="Long-chain-fatty-acid--AMP ligase FadD32"/>
    <property type="match status" value="1"/>
</dbReference>
<name>A0A1Y6J083_9VIBR</name>
<dbReference type="Pfam" id="PF00668">
    <property type="entry name" value="Condensation"/>
    <property type="match status" value="1"/>
</dbReference>
<dbReference type="RefSeq" id="WP_087482173.1">
    <property type="nucleotide sequence ID" value="NZ_AP024884.1"/>
</dbReference>
<dbReference type="InterPro" id="IPR010037">
    <property type="entry name" value="FkbH_domain"/>
</dbReference>
<dbReference type="InterPro" id="IPR036736">
    <property type="entry name" value="ACP-like_sf"/>
</dbReference>
<dbReference type="Gene3D" id="3.30.559.10">
    <property type="entry name" value="Chloramphenicol acetyltransferase-like domain"/>
    <property type="match status" value="1"/>
</dbReference>
<evidence type="ECO:0000256" key="2">
    <source>
        <dbReference type="ARBA" id="ARBA00006432"/>
    </source>
</evidence>
<proteinExistence type="inferred from homology"/>
<keyword evidence="10" id="KW-1185">Reference proteome</keyword>
<evidence type="ECO:0000313" key="10">
    <source>
        <dbReference type="Proteomes" id="UP001283366"/>
    </source>
</evidence>
<protein>
    <submittedName>
        <fullName evidence="7">HAD-IIIC family phosphatase</fullName>
    </submittedName>
    <submittedName>
        <fullName evidence="8">Polyketide synthase PksJ</fullName>
    </submittedName>
</protein>
<dbReference type="Gene3D" id="3.40.50.1000">
    <property type="entry name" value="HAD superfamily/HAD-like"/>
    <property type="match status" value="1"/>
</dbReference>
<dbReference type="InterPro" id="IPR000873">
    <property type="entry name" value="AMP-dep_synth/lig_dom"/>
</dbReference>
<gene>
    <name evidence="8" type="primary">pksJ</name>
    <name evidence="7" type="ORF">SBX37_21290</name>
    <name evidence="8" type="ORF">VIM7927_03470</name>
</gene>
<dbReference type="EMBL" id="FXXI01000008">
    <property type="protein sequence ID" value="SMS02152.1"/>
    <property type="molecule type" value="Genomic_DNA"/>
</dbReference>
<dbReference type="InterPro" id="IPR020806">
    <property type="entry name" value="PKS_PP-bd"/>
</dbReference>
<dbReference type="InterPro" id="IPR042099">
    <property type="entry name" value="ANL_N_sf"/>
</dbReference>
<dbReference type="InterPro" id="IPR040097">
    <property type="entry name" value="FAAL/FAAC"/>
</dbReference>
<dbReference type="GO" id="GO:0031177">
    <property type="term" value="F:phosphopantetheine binding"/>
    <property type="evidence" value="ECO:0007669"/>
    <property type="project" value="InterPro"/>
</dbReference>
<dbReference type="Gene3D" id="1.10.1200.10">
    <property type="entry name" value="ACP-like"/>
    <property type="match status" value="2"/>
</dbReference>
<dbReference type="Gene3D" id="3.30.559.30">
    <property type="entry name" value="Nonribosomal peptide synthetase, condensation domain"/>
    <property type="match status" value="1"/>
</dbReference>
<dbReference type="Proteomes" id="UP001283366">
    <property type="component" value="Unassembled WGS sequence"/>
</dbReference>
<dbReference type="NCBIfam" id="TIGR01686">
    <property type="entry name" value="FkbH"/>
    <property type="match status" value="1"/>
</dbReference>
<evidence type="ECO:0000256" key="4">
    <source>
        <dbReference type="ARBA" id="ARBA00022553"/>
    </source>
</evidence>
<dbReference type="InterPro" id="IPR001242">
    <property type="entry name" value="Condensation_dom"/>
</dbReference>
<dbReference type="InterPro" id="IPR036412">
    <property type="entry name" value="HAD-like_sf"/>
</dbReference>
<dbReference type="NCBIfam" id="TIGR01681">
    <property type="entry name" value="HAD-SF-IIIC"/>
    <property type="match status" value="1"/>
</dbReference>
<dbReference type="Gene3D" id="3.40.50.12780">
    <property type="entry name" value="N-terminal domain of ligase-like"/>
    <property type="match status" value="1"/>
</dbReference>
<dbReference type="OrthoDB" id="323926at2"/>
<dbReference type="PROSITE" id="PS00012">
    <property type="entry name" value="PHOSPHOPANTETHEINE"/>
    <property type="match status" value="1"/>
</dbReference>
<dbReference type="GO" id="GO:0070566">
    <property type="term" value="F:adenylyltransferase activity"/>
    <property type="evidence" value="ECO:0007669"/>
    <property type="project" value="TreeGrafter"/>
</dbReference>
<dbReference type="InterPro" id="IPR010033">
    <property type="entry name" value="HAD_SF_ppase_IIIC"/>
</dbReference>
<keyword evidence="4" id="KW-0597">Phosphoprotein</keyword>
<evidence type="ECO:0000259" key="6">
    <source>
        <dbReference type="PROSITE" id="PS50075"/>
    </source>
</evidence>
<evidence type="ECO:0000256" key="5">
    <source>
        <dbReference type="ARBA" id="ARBA00022598"/>
    </source>
</evidence>
<dbReference type="PANTHER" id="PTHR22754">
    <property type="entry name" value="DISCO-INTERACTING PROTEIN 2 DIP2 -RELATED"/>
    <property type="match status" value="1"/>
</dbReference>
<dbReference type="PROSITE" id="PS50075">
    <property type="entry name" value="CARRIER"/>
    <property type="match status" value="1"/>
</dbReference>
<dbReference type="PANTHER" id="PTHR22754:SF32">
    <property type="entry name" value="DISCO-INTERACTING PROTEIN 2"/>
    <property type="match status" value="1"/>
</dbReference>
<reference evidence="7 10" key="2">
    <citation type="submission" date="2023-11" db="EMBL/GenBank/DDBJ databases">
        <title>Plant-associative lifestyle of Vibrio porteresiae and its evolutionary dynamics.</title>
        <authorList>
            <person name="Rameshkumar N."/>
            <person name="Kirti K."/>
        </authorList>
    </citation>
    <scope>NUCLEOTIDE SEQUENCE [LARGE SCALE GENOMIC DNA]</scope>
    <source>
        <strain evidence="7 10">MSSRF38</strain>
    </source>
</reference>
<accession>A0A1Y6J083</accession>
<dbReference type="GO" id="GO:0005886">
    <property type="term" value="C:plasma membrane"/>
    <property type="evidence" value="ECO:0007669"/>
    <property type="project" value="TreeGrafter"/>
</dbReference>
<comment type="similarity">
    <text evidence="2">Belongs to the ATP-dependent AMP-binding enzyme family.</text>
</comment>
<dbReference type="InterPro" id="IPR023213">
    <property type="entry name" value="CAT-like_dom_sf"/>
</dbReference>
<dbReference type="SUPFAM" id="SSF52777">
    <property type="entry name" value="CoA-dependent acyltransferases"/>
    <property type="match status" value="2"/>
</dbReference>
<keyword evidence="5" id="KW-0436">Ligase</keyword>
<dbReference type="SMART" id="SM00823">
    <property type="entry name" value="PKS_PP"/>
    <property type="match status" value="1"/>
</dbReference>
<dbReference type="InterPro" id="IPR006162">
    <property type="entry name" value="Ppantetheine_attach_site"/>
</dbReference>
<keyword evidence="3" id="KW-0596">Phosphopantetheine</keyword>
<dbReference type="InterPro" id="IPR045851">
    <property type="entry name" value="AMP-bd_C_sf"/>
</dbReference>